<dbReference type="InterPro" id="IPR001678">
    <property type="entry name" value="MeTrfase_RsmB-F_NOP2_dom"/>
</dbReference>
<dbReference type="EMBL" id="DSJT01000004">
    <property type="protein sequence ID" value="HEF86938.1"/>
    <property type="molecule type" value="Genomic_DNA"/>
</dbReference>
<feature type="binding site" evidence="5">
    <location>
        <position position="296"/>
    </location>
    <ligand>
        <name>S-adenosyl-L-methionine</name>
        <dbReference type="ChEBI" id="CHEBI:59789"/>
    </ligand>
</feature>
<dbReference type="SUPFAM" id="SSF88697">
    <property type="entry name" value="PUA domain-like"/>
    <property type="match status" value="1"/>
</dbReference>
<comment type="caution">
    <text evidence="7">The sequence shown here is derived from an EMBL/GenBank/DDBJ whole genome shotgun (WGS) entry which is preliminary data.</text>
</comment>
<evidence type="ECO:0000256" key="5">
    <source>
        <dbReference type="HAMAP-Rule" id="MF_02237"/>
    </source>
</evidence>
<evidence type="ECO:0000256" key="3">
    <source>
        <dbReference type="ARBA" id="ARBA00022691"/>
    </source>
</evidence>
<dbReference type="PROSITE" id="PS50890">
    <property type="entry name" value="PUA"/>
    <property type="match status" value="1"/>
</dbReference>
<organism evidence="7">
    <name type="scientific">Thermosphaera aggregans</name>
    <dbReference type="NCBI Taxonomy" id="54254"/>
    <lineage>
        <taxon>Archaea</taxon>
        <taxon>Thermoproteota</taxon>
        <taxon>Thermoprotei</taxon>
        <taxon>Desulfurococcales</taxon>
        <taxon>Desulfurococcaceae</taxon>
        <taxon>Thermosphaera</taxon>
    </lineage>
</organism>
<evidence type="ECO:0000256" key="4">
    <source>
        <dbReference type="ARBA" id="ARBA00022884"/>
    </source>
</evidence>
<evidence type="ECO:0000256" key="2">
    <source>
        <dbReference type="ARBA" id="ARBA00022679"/>
    </source>
</evidence>
<name>A0A7C2FCB8_9CREN</name>
<comment type="function">
    <text evidence="5">S-adenosyl-L-methionine-dependent methyltransferase that specifically methylates the C5 position of cytosine 72 in several tRNAs.</text>
</comment>
<dbReference type="CDD" id="cd02440">
    <property type="entry name" value="AdoMet_MTases"/>
    <property type="match status" value="1"/>
</dbReference>
<feature type="binding site" evidence="5">
    <location>
        <position position="226"/>
    </location>
    <ligand>
        <name>S-adenosyl-L-methionine</name>
        <dbReference type="ChEBI" id="CHEBI:59789"/>
    </ligand>
</feature>
<comment type="caution">
    <text evidence="5">Lacks conserved residue(s) required for the propagation of feature annotation.</text>
</comment>
<dbReference type="InterPro" id="IPR043699">
    <property type="entry name" value="NSUN6"/>
</dbReference>
<dbReference type="PRINTS" id="PR02008">
    <property type="entry name" value="RCMTFAMILY"/>
</dbReference>
<dbReference type="Gene3D" id="2.30.130.10">
    <property type="entry name" value="PUA domain"/>
    <property type="match status" value="1"/>
</dbReference>
<dbReference type="Pfam" id="PF01189">
    <property type="entry name" value="Methyltr_RsmB-F"/>
    <property type="match status" value="1"/>
</dbReference>
<dbReference type="Gene3D" id="3.40.50.150">
    <property type="entry name" value="Vaccinia Virus protein VP39"/>
    <property type="match status" value="1"/>
</dbReference>
<dbReference type="InterPro" id="IPR054728">
    <property type="entry name" value="RsmB-like_ferredoxin"/>
</dbReference>
<proteinExistence type="inferred from homology"/>
<dbReference type="EC" id="2.1.1.-" evidence="5"/>
<dbReference type="GO" id="GO:0000049">
    <property type="term" value="F:tRNA binding"/>
    <property type="evidence" value="ECO:0007669"/>
    <property type="project" value="UniProtKB-UniRule"/>
</dbReference>
<dbReference type="GO" id="GO:0001510">
    <property type="term" value="P:RNA methylation"/>
    <property type="evidence" value="ECO:0007669"/>
    <property type="project" value="InterPro"/>
</dbReference>
<dbReference type="InterPro" id="IPR002478">
    <property type="entry name" value="PUA"/>
</dbReference>
<evidence type="ECO:0000259" key="6">
    <source>
        <dbReference type="PROSITE" id="PS51686"/>
    </source>
</evidence>
<dbReference type="GO" id="GO:0016428">
    <property type="term" value="F:tRNA (cytidine-5-)-methyltransferase activity"/>
    <property type="evidence" value="ECO:0007669"/>
    <property type="project" value="UniProtKB-UniRule"/>
</dbReference>
<evidence type="ECO:0000256" key="1">
    <source>
        <dbReference type="ARBA" id="ARBA00022603"/>
    </source>
</evidence>
<dbReference type="Pfam" id="PF01472">
    <property type="entry name" value="PUA"/>
    <property type="match status" value="1"/>
</dbReference>
<feature type="binding site" evidence="5">
    <location>
        <position position="249"/>
    </location>
    <ligand>
        <name>S-adenosyl-L-methionine</name>
        <dbReference type="ChEBI" id="CHEBI:59789"/>
    </ligand>
</feature>
<dbReference type="InterPro" id="IPR029063">
    <property type="entry name" value="SAM-dependent_MTases_sf"/>
</dbReference>
<feature type="domain" description="SAM-dependent MTase RsmB/NOP-type" evidence="6">
    <location>
        <begin position="100"/>
        <end position="382"/>
    </location>
</feature>
<accession>A0A7C2FCB8</accession>
<comment type="similarity">
    <text evidence="5">Belongs to the class I-like SAM-binding methyltransferase superfamily. RsmB/NOP family.</text>
</comment>
<keyword evidence="1 5" id="KW-0489">Methyltransferase</keyword>
<protein>
    <recommendedName>
        <fullName evidence="5">tRNA (cytosine(72)-C(5))-methyltransferase</fullName>
        <shortName evidence="5">tRNA:m(5)C72 MTase</shortName>
        <ecNumber evidence="5">2.1.1.-</ecNumber>
    </recommendedName>
</protein>
<dbReference type="InterPro" id="IPR036974">
    <property type="entry name" value="PUA_sf"/>
</dbReference>
<evidence type="ECO:0000313" key="7">
    <source>
        <dbReference type="EMBL" id="HEF86938.1"/>
    </source>
</evidence>
<dbReference type="HAMAP" id="MF_02237">
    <property type="entry name" value="NSUN6"/>
    <property type="match status" value="1"/>
</dbReference>
<keyword evidence="4 5" id="KW-0694">RNA-binding</keyword>
<dbReference type="PROSITE" id="PS51686">
    <property type="entry name" value="SAM_MT_RSMB_NOP"/>
    <property type="match status" value="1"/>
</dbReference>
<dbReference type="GO" id="GO:0006400">
    <property type="term" value="P:tRNA modification"/>
    <property type="evidence" value="ECO:0007669"/>
    <property type="project" value="UniProtKB-UniRule"/>
</dbReference>
<dbReference type="SUPFAM" id="SSF53335">
    <property type="entry name" value="S-adenosyl-L-methionine-dependent methyltransferases"/>
    <property type="match status" value="1"/>
</dbReference>
<feature type="active site" description="Nucleophile" evidence="5">
    <location>
        <position position="319"/>
    </location>
</feature>
<dbReference type="PANTHER" id="PTHR22807:SF34">
    <property type="entry name" value="TRNA (CYTOSINE(72)-C(5))-METHYLTRANSFERASE NSUN6"/>
    <property type="match status" value="1"/>
</dbReference>
<dbReference type="InterPro" id="IPR049560">
    <property type="entry name" value="MeTrfase_RsmB-F_NOP2_cat"/>
</dbReference>
<dbReference type="InterPro" id="IPR023267">
    <property type="entry name" value="RCMT"/>
</dbReference>
<dbReference type="Gene3D" id="3.30.70.1170">
    <property type="entry name" value="Sun protein, domain 3"/>
    <property type="match status" value="1"/>
</dbReference>
<dbReference type="AlphaFoldDB" id="A0A7C2FCB8"/>
<dbReference type="CDD" id="cd07953">
    <property type="entry name" value="PUA"/>
    <property type="match status" value="1"/>
</dbReference>
<dbReference type="PANTHER" id="PTHR22807">
    <property type="entry name" value="NOP2 YEAST -RELATED NOL1/NOP2/FMU SUN DOMAIN-CONTAINING"/>
    <property type="match status" value="1"/>
</dbReference>
<comment type="catalytic activity">
    <reaction evidence="5">
        <text>cytidine(72) in tRNA + S-adenosyl-L-methionine = 5-methylcytidine(72) in tRNA + S-adenosyl-L-homocysteine + H(+)</text>
        <dbReference type="Rhea" id="RHEA:61988"/>
        <dbReference type="Rhea" id="RHEA-COMP:15996"/>
        <dbReference type="Rhea" id="RHEA-COMP:15997"/>
        <dbReference type="ChEBI" id="CHEBI:15378"/>
        <dbReference type="ChEBI" id="CHEBI:57856"/>
        <dbReference type="ChEBI" id="CHEBI:59789"/>
        <dbReference type="ChEBI" id="CHEBI:74483"/>
        <dbReference type="ChEBI" id="CHEBI:82748"/>
    </reaction>
</comment>
<gene>
    <name evidence="7" type="ORF">ENP55_01255</name>
</gene>
<feature type="binding site" evidence="5">
    <location>
        <position position="221"/>
    </location>
    <ligand>
        <name>S-adenosyl-L-methionine</name>
        <dbReference type="ChEBI" id="CHEBI:59789"/>
    </ligand>
</feature>
<dbReference type="SMART" id="SM00359">
    <property type="entry name" value="PUA"/>
    <property type="match status" value="1"/>
</dbReference>
<sequence>MREELLNELKRVYGSLTLRLVEALKTPPRRLYMRVNTLKTSVEAVLEEMEREGVKAWKDEEVGEAVYVELNGPFKLPSDVEKTIVVDEKTATSVMMGANLYRPGVLKADSFRRGDLVKVVSKHGFYAGVVETTVSSSELFKMSNGLIGVNVASIYNAPKISELSVHRKGLVYPQGLPAMITTIFLNPRESELIVDLNASPGGKTGHVIQYTRGRSRVLAFDRNEPKIQVLKSNLERLGLTVNVIPIPYDSRYVHLDFNLNGRVDKVLVDPPCSNLGVRPKLEFDKTLSNVLNNASYQKQFLKTAHSLLKKGGILAYSTCTLTLKENEEIVSYAVRELGFESVEAETRFSRCDKIYFENIVAYRFHPLNNDMPGYFIALLRKT</sequence>
<keyword evidence="3 5" id="KW-0949">S-adenosyl-L-methionine</keyword>
<keyword evidence="2 5" id="KW-0808">Transferase</keyword>
<dbReference type="InterPro" id="IPR015947">
    <property type="entry name" value="PUA-like_sf"/>
</dbReference>
<reference evidence="7" key="1">
    <citation type="journal article" date="2020" name="mSystems">
        <title>Genome- and Community-Level Interaction Insights into Carbon Utilization and Element Cycling Functions of Hydrothermarchaeota in Hydrothermal Sediment.</title>
        <authorList>
            <person name="Zhou Z."/>
            <person name="Liu Y."/>
            <person name="Xu W."/>
            <person name="Pan J."/>
            <person name="Luo Z.H."/>
            <person name="Li M."/>
        </authorList>
    </citation>
    <scope>NUCLEOTIDE SEQUENCE [LARGE SCALE GENOMIC DNA]</scope>
    <source>
        <strain evidence="7">SpSt-23</strain>
    </source>
</reference>
<dbReference type="Pfam" id="PF22458">
    <property type="entry name" value="RsmF-B_ferredox"/>
    <property type="match status" value="1"/>
</dbReference>
<feature type="binding site" evidence="5">
    <location>
        <position position="269"/>
    </location>
    <ligand>
        <name>S-adenosyl-L-methionine</name>
        <dbReference type="ChEBI" id="CHEBI:59789"/>
    </ligand>
</feature>